<evidence type="ECO:0000313" key="4">
    <source>
        <dbReference type="Proteomes" id="UP000523821"/>
    </source>
</evidence>
<comment type="caution">
    <text evidence="3">The sequence shown here is derived from an EMBL/GenBank/DDBJ whole genome shotgun (WGS) entry which is preliminary data.</text>
</comment>
<feature type="domain" description="YtkA-like" evidence="2">
    <location>
        <begin position="41"/>
        <end position="127"/>
    </location>
</feature>
<evidence type="ECO:0000313" key="3">
    <source>
        <dbReference type="EMBL" id="MBB5753712.1"/>
    </source>
</evidence>
<dbReference type="Pfam" id="PF13115">
    <property type="entry name" value="YtkA"/>
    <property type="match status" value="1"/>
</dbReference>
<keyword evidence="1" id="KW-0732">Signal</keyword>
<accession>A0A7W9L2P8</accession>
<proteinExistence type="predicted"/>
<evidence type="ECO:0000259" key="2">
    <source>
        <dbReference type="Pfam" id="PF13115"/>
    </source>
</evidence>
<gene>
    <name evidence="3" type="ORF">GGQ63_002782</name>
</gene>
<dbReference type="InterPro" id="IPR032693">
    <property type="entry name" value="YtkA-like_dom"/>
</dbReference>
<dbReference type="EMBL" id="JACHOO010000005">
    <property type="protein sequence ID" value="MBB5753712.1"/>
    <property type="molecule type" value="Genomic_DNA"/>
</dbReference>
<sequence length="148" mass="15858">MRTVLRSIWDFQTMTTSSMKRAAVAALAAALSVAALSTARADITDYEFRLVQTDIKQGNGAIVAVRLVDKRSGKAVPDAVIFATRIDMAPDGMETMVAPIEALPSTEPGVYRFKANLMMAGGWRLSLGAKIQGETGTIENKLVLKATP</sequence>
<dbReference type="Proteomes" id="UP000523821">
    <property type="component" value="Unassembled WGS sequence"/>
</dbReference>
<feature type="signal peptide" evidence="1">
    <location>
        <begin position="1"/>
        <end position="41"/>
    </location>
</feature>
<evidence type="ECO:0000256" key="1">
    <source>
        <dbReference type="SAM" id="SignalP"/>
    </source>
</evidence>
<dbReference type="AlphaFoldDB" id="A0A7W9L2P8"/>
<name>A0A7W9L2P8_9HYPH</name>
<feature type="chain" id="PRO_5030703310" description="YtkA-like domain-containing protein" evidence="1">
    <location>
        <begin position="42"/>
        <end position="148"/>
    </location>
</feature>
<organism evidence="3 4">
    <name type="scientific">Prosthecomicrobium pneumaticum</name>
    <dbReference type="NCBI Taxonomy" id="81895"/>
    <lineage>
        <taxon>Bacteria</taxon>
        <taxon>Pseudomonadati</taxon>
        <taxon>Pseudomonadota</taxon>
        <taxon>Alphaproteobacteria</taxon>
        <taxon>Hyphomicrobiales</taxon>
        <taxon>Kaistiaceae</taxon>
        <taxon>Prosthecomicrobium</taxon>
    </lineage>
</organism>
<protein>
    <recommendedName>
        <fullName evidence="2">YtkA-like domain-containing protein</fullName>
    </recommendedName>
</protein>
<reference evidence="3 4" key="1">
    <citation type="submission" date="2020-08" db="EMBL/GenBank/DDBJ databases">
        <title>Genomic Encyclopedia of Type Strains, Phase IV (KMG-IV): sequencing the most valuable type-strain genomes for metagenomic binning, comparative biology and taxonomic classification.</title>
        <authorList>
            <person name="Goeker M."/>
        </authorList>
    </citation>
    <scope>NUCLEOTIDE SEQUENCE [LARGE SCALE GENOMIC DNA]</scope>
    <source>
        <strain evidence="3 4">DSM 16268</strain>
    </source>
</reference>
<keyword evidence="4" id="KW-1185">Reference proteome</keyword>